<dbReference type="STRING" id="1333662.LPB303_17060"/>
<organism evidence="1 2">
    <name type="scientific">Polaribacter atrinae</name>
    <dbReference type="NCBI Taxonomy" id="1333662"/>
    <lineage>
        <taxon>Bacteria</taxon>
        <taxon>Pseudomonadati</taxon>
        <taxon>Bacteroidota</taxon>
        <taxon>Flavobacteriia</taxon>
        <taxon>Flavobacteriales</taxon>
        <taxon>Flavobacteriaceae</taxon>
    </lineage>
</organism>
<name>A0A176SUT7_9FLAO</name>
<reference evidence="1 2" key="1">
    <citation type="submission" date="2016-02" db="EMBL/GenBank/DDBJ databases">
        <title>Draft genome sequence of Polaribacter atrinae KACC17473.</title>
        <authorList>
            <person name="Shin S.-K."/>
            <person name="Yi H."/>
        </authorList>
    </citation>
    <scope>NUCLEOTIDE SEQUENCE [LARGE SCALE GENOMIC DNA]</scope>
    <source>
        <strain evidence="1 2">KACC 17473</strain>
    </source>
</reference>
<dbReference type="OrthoDB" id="1420631at2"/>
<gene>
    <name evidence="1" type="ORF">LPB303_17060</name>
</gene>
<comment type="caution">
    <text evidence="1">The sequence shown here is derived from an EMBL/GenBank/DDBJ whole genome shotgun (WGS) entry which is preliminary data.</text>
</comment>
<evidence type="ECO:0000313" key="2">
    <source>
        <dbReference type="Proteomes" id="UP000076923"/>
    </source>
</evidence>
<dbReference type="Proteomes" id="UP000076923">
    <property type="component" value="Unassembled WGS sequence"/>
</dbReference>
<sequence length="231" mass="28055">MNKLLTILLLIFLFLSCKNDKKSELEFYAENQTSFFDLRNGDWTKNSWIRKPKNLKMVHESFKKFGYDKLERLIFKSDNEFLIQGIYIKQNFENLMDSLELTYNKPEIQTKYYAEFWNRRKAEKNDSIVYEIIQEFNSMKSEKKRLNYENQFVNDTLVDLLKIEFDNENLNSKNAESDFYTLKKYGLHQSAYNLLYERAEYSEMDLDRQKLKQELSKITEYRNAWLIDTEK</sequence>
<protein>
    <submittedName>
        <fullName evidence="1">Uncharacterized protein</fullName>
    </submittedName>
</protein>
<dbReference type="AlphaFoldDB" id="A0A176SUT7"/>
<dbReference type="RefSeq" id="WP_068453127.1">
    <property type="nucleotide sequence ID" value="NZ_CP150660.1"/>
</dbReference>
<dbReference type="EMBL" id="LVWE01000108">
    <property type="protein sequence ID" value="OAD39450.1"/>
    <property type="molecule type" value="Genomic_DNA"/>
</dbReference>
<keyword evidence="2" id="KW-1185">Reference proteome</keyword>
<evidence type="ECO:0000313" key="1">
    <source>
        <dbReference type="EMBL" id="OAD39450.1"/>
    </source>
</evidence>
<accession>A0A176SUT7</accession>
<proteinExistence type="predicted"/>
<dbReference type="PROSITE" id="PS51257">
    <property type="entry name" value="PROKAR_LIPOPROTEIN"/>
    <property type="match status" value="1"/>
</dbReference>